<comment type="caution">
    <text evidence="10">The sequence shown here is derived from an EMBL/GenBank/DDBJ whole genome shotgun (WGS) entry which is preliminary data.</text>
</comment>
<keyword evidence="4 9" id="KW-0808">Transferase</keyword>
<dbReference type="InterPro" id="IPR006001">
    <property type="entry name" value="Therm_gnt_kin"/>
</dbReference>
<evidence type="ECO:0000256" key="9">
    <source>
        <dbReference type="RuleBase" id="RU363066"/>
    </source>
</evidence>
<comment type="similarity">
    <text evidence="2 9">Belongs to the gluconokinase GntK/GntV family.</text>
</comment>
<dbReference type="EC" id="2.7.1.12" evidence="3 9"/>
<keyword evidence="5 9" id="KW-0547">Nucleotide-binding</keyword>
<evidence type="ECO:0000256" key="8">
    <source>
        <dbReference type="ARBA" id="ARBA00048090"/>
    </source>
</evidence>
<evidence type="ECO:0000256" key="1">
    <source>
        <dbReference type="ARBA" id="ARBA00004761"/>
    </source>
</evidence>
<dbReference type="Gene3D" id="3.40.50.300">
    <property type="entry name" value="P-loop containing nucleotide triphosphate hydrolases"/>
    <property type="match status" value="1"/>
</dbReference>
<comment type="pathway">
    <text evidence="1">Carbohydrate acid metabolism.</text>
</comment>
<reference evidence="10" key="2">
    <citation type="submission" date="2020-09" db="EMBL/GenBank/DDBJ databases">
        <authorList>
            <person name="Sun Q."/>
            <person name="Kim S."/>
        </authorList>
    </citation>
    <scope>NUCLEOTIDE SEQUENCE</scope>
    <source>
        <strain evidence="10">KCTC 12113</strain>
    </source>
</reference>
<keyword evidence="6 9" id="KW-0418">Kinase</keyword>
<evidence type="ECO:0000256" key="2">
    <source>
        <dbReference type="ARBA" id="ARBA00008420"/>
    </source>
</evidence>
<dbReference type="AlphaFoldDB" id="A0A918MND0"/>
<evidence type="ECO:0000256" key="5">
    <source>
        <dbReference type="ARBA" id="ARBA00022741"/>
    </source>
</evidence>
<evidence type="ECO:0000256" key="4">
    <source>
        <dbReference type="ARBA" id="ARBA00022679"/>
    </source>
</evidence>
<comment type="catalytic activity">
    <reaction evidence="8 9">
        <text>D-gluconate + ATP = 6-phospho-D-gluconate + ADP + H(+)</text>
        <dbReference type="Rhea" id="RHEA:19433"/>
        <dbReference type="ChEBI" id="CHEBI:15378"/>
        <dbReference type="ChEBI" id="CHEBI:18391"/>
        <dbReference type="ChEBI" id="CHEBI:30616"/>
        <dbReference type="ChEBI" id="CHEBI:58759"/>
        <dbReference type="ChEBI" id="CHEBI:456216"/>
        <dbReference type="EC" id="2.7.1.12"/>
    </reaction>
</comment>
<dbReference type="GO" id="GO:0005975">
    <property type="term" value="P:carbohydrate metabolic process"/>
    <property type="evidence" value="ECO:0007669"/>
    <property type="project" value="InterPro"/>
</dbReference>
<dbReference type="GO" id="GO:0046316">
    <property type="term" value="F:gluconokinase activity"/>
    <property type="evidence" value="ECO:0007669"/>
    <property type="project" value="UniProtKB-EC"/>
</dbReference>
<sequence>MIESKRNIIFVIGISGTGKSTIARLLAKELKLPFFEGDEFHSEANIKKMSGGHPLNDGNRLDWLLRLNDLAKEHREYGCIIACSALKESYRKILQNSIASQVLWISLEGSFQLISDRLNSRKGHFMPPTLLQSQWDTFEPPSNAIQVSIVPSPEKIVEQILKEIP</sequence>
<accession>A0A918MND0</accession>
<dbReference type="InterPro" id="IPR027417">
    <property type="entry name" value="P-loop_NTPase"/>
</dbReference>
<proteinExistence type="inferred from homology"/>
<dbReference type="EMBL" id="BMWP01000023">
    <property type="protein sequence ID" value="GGW43208.1"/>
    <property type="molecule type" value="Genomic_DNA"/>
</dbReference>
<dbReference type="GO" id="GO:0005737">
    <property type="term" value="C:cytoplasm"/>
    <property type="evidence" value="ECO:0007669"/>
    <property type="project" value="TreeGrafter"/>
</dbReference>
<evidence type="ECO:0000313" key="11">
    <source>
        <dbReference type="Proteomes" id="UP000634668"/>
    </source>
</evidence>
<protein>
    <recommendedName>
        <fullName evidence="3 9">Gluconokinase</fullName>
        <ecNumber evidence="3 9">2.7.1.12</ecNumber>
    </recommendedName>
</protein>
<evidence type="ECO:0000256" key="3">
    <source>
        <dbReference type="ARBA" id="ARBA00012054"/>
    </source>
</evidence>
<evidence type="ECO:0000313" key="10">
    <source>
        <dbReference type="EMBL" id="GGW43208.1"/>
    </source>
</evidence>
<name>A0A918MND0_9FLAO</name>
<evidence type="ECO:0000256" key="7">
    <source>
        <dbReference type="ARBA" id="ARBA00022840"/>
    </source>
</evidence>
<dbReference type="InterPro" id="IPR031322">
    <property type="entry name" value="Shikimate/glucono_kinase"/>
</dbReference>
<dbReference type="Proteomes" id="UP000634668">
    <property type="component" value="Unassembled WGS sequence"/>
</dbReference>
<keyword evidence="7 9" id="KW-0067">ATP-binding</keyword>
<dbReference type="PANTHER" id="PTHR43442">
    <property type="entry name" value="GLUCONOKINASE-RELATED"/>
    <property type="match status" value="1"/>
</dbReference>
<dbReference type="SUPFAM" id="SSF52540">
    <property type="entry name" value="P-loop containing nucleoside triphosphate hydrolases"/>
    <property type="match status" value="1"/>
</dbReference>
<dbReference type="RefSeq" id="WP_026815332.1">
    <property type="nucleotide sequence ID" value="NZ_BMWP01000023.1"/>
</dbReference>
<dbReference type="GO" id="GO:0005524">
    <property type="term" value="F:ATP binding"/>
    <property type="evidence" value="ECO:0007669"/>
    <property type="project" value="UniProtKB-KW"/>
</dbReference>
<dbReference type="CDD" id="cd02021">
    <property type="entry name" value="GntK"/>
    <property type="match status" value="1"/>
</dbReference>
<keyword evidence="11" id="KW-1185">Reference proteome</keyword>
<evidence type="ECO:0000256" key="6">
    <source>
        <dbReference type="ARBA" id="ARBA00022777"/>
    </source>
</evidence>
<dbReference type="PANTHER" id="PTHR43442:SF3">
    <property type="entry name" value="GLUCONOKINASE-RELATED"/>
    <property type="match status" value="1"/>
</dbReference>
<reference evidence="10" key="1">
    <citation type="journal article" date="2014" name="Int. J. Syst. Evol. Microbiol.">
        <title>Complete genome sequence of Corynebacterium casei LMG S-19264T (=DSM 44701T), isolated from a smear-ripened cheese.</title>
        <authorList>
            <consortium name="US DOE Joint Genome Institute (JGI-PGF)"/>
            <person name="Walter F."/>
            <person name="Albersmeier A."/>
            <person name="Kalinowski J."/>
            <person name="Ruckert C."/>
        </authorList>
    </citation>
    <scope>NUCLEOTIDE SEQUENCE</scope>
    <source>
        <strain evidence="10">KCTC 12113</strain>
    </source>
</reference>
<dbReference type="Pfam" id="PF01202">
    <property type="entry name" value="SKI"/>
    <property type="match status" value="1"/>
</dbReference>
<gene>
    <name evidence="10" type="ORF">GCM10007383_29750</name>
</gene>
<organism evidence="10 11">
    <name type="scientific">Arenibacter certesii</name>
    <dbReference type="NCBI Taxonomy" id="228955"/>
    <lineage>
        <taxon>Bacteria</taxon>
        <taxon>Pseudomonadati</taxon>
        <taxon>Bacteroidota</taxon>
        <taxon>Flavobacteriia</taxon>
        <taxon>Flavobacteriales</taxon>
        <taxon>Flavobacteriaceae</taxon>
        <taxon>Arenibacter</taxon>
    </lineage>
</organism>
<dbReference type="NCBIfam" id="TIGR01313">
    <property type="entry name" value="therm_gnt_kin"/>
    <property type="match status" value="1"/>
</dbReference>